<gene>
    <name evidence="3" type="primary">BQ5605_C006g04129</name>
    <name evidence="3" type="ORF">BQ5605_C006G04129</name>
</gene>
<keyword evidence="4" id="KW-1185">Reference proteome</keyword>
<dbReference type="GO" id="GO:0006384">
    <property type="term" value="P:transcription initiation at RNA polymerase III promoter"/>
    <property type="evidence" value="ECO:0007669"/>
    <property type="project" value="InterPro"/>
</dbReference>
<dbReference type="GO" id="GO:0003677">
    <property type="term" value="F:DNA binding"/>
    <property type="evidence" value="ECO:0007669"/>
    <property type="project" value="InterPro"/>
</dbReference>
<dbReference type="Proteomes" id="UP000249464">
    <property type="component" value="Unassembled WGS sequence"/>
</dbReference>
<dbReference type="STRING" id="796604.A0A2X0M624"/>
<feature type="compositionally biased region" description="Polar residues" evidence="1">
    <location>
        <begin position="991"/>
        <end position="1006"/>
    </location>
</feature>
<dbReference type="InterPro" id="IPR044210">
    <property type="entry name" value="Tfc3-like"/>
</dbReference>
<evidence type="ECO:0000256" key="1">
    <source>
        <dbReference type="SAM" id="MobiDB-lite"/>
    </source>
</evidence>
<feature type="region of interest" description="Disordered" evidence="1">
    <location>
        <begin position="1472"/>
        <end position="1527"/>
    </location>
</feature>
<feature type="region of interest" description="Disordered" evidence="1">
    <location>
        <begin position="89"/>
        <end position="117"/>
    </location>
</feature>
<feature type="compositionally biased region" description="Basic residues" evidence="1">
    <location>
        <begin position="1480"/>
        <end position="1512"/>
    </location>
</feature>
<dbReference type="SMART" id="SM00384">
    <property type="entry name" value="AT_hook"/>
    <property type="match status" value="4"/>
</dbReference>
<protein>
    <submittedName>
        <fullName evidence="3">BQ5605_C006g04129 protein</fullName>
    </submittedName>
</protein>
<organism evidence="3 4">
    <name type="scientific">Microbotryum silenes-dioicae</name>
    <dbReference type="NCBI Taxonomy" id="796604"/>
    <lineage>
        <taxon>Eukaryota</taxon>
        <taxon>Fungi</taxon>
        <taxon>Dikarya</taxon>
        <taxon>Basidiomycota</taxon>
        <taxon>Pucciniomycotina</taxon>
        <taxon>Microbotryomycetes</taxon>
        <taxon>Microbotryales</taxon>
        <taxon>Microbotryaceae</taxon>
        <taxon>Microbotryum</taxon>
    </lineage>
</organism>
<dbReference type="InterPro" id="IPR017956">
    <property type="entry name" value="AT_hook_DNA-bd_motif"/>
</dbReference>
<feature type="compositionally biased region" description="Polar residues" evidence="1">
    <location>
        <begin position="590"/>
        <end position="601"/>
    </location>
</feature>
<feature type="compositionally biased region" description="Polar residues" evidence="1">
    <location>
        <begin position="746"/>
        <end position="756"/>
    </location>
</feature>
<dbReference type="PANTHER" id="PTHR15180:SF1">
    <property type="entry name" value="GENERAL TRANSCRIPTION FACTOR 3C POLYPEPTIDE 1"/>
    <property type="match status" value="1"/>
</dbReference>
<dbReference type="GO" id="GO:0042791">
    <property type="term" value="P:5S class rRNA transcription by RNA polymerase III"/>
    <property type="evidence" value="ECO:0007669"/>
    <property type="project" value="TreeGrafter"/>
</dbReference>
<evidence type="ECO:0000259" key="2">
    <source>
        <dbReference type="Pfam" id="PF20222"/>
    </source>
</evidence>
<feature type="region of interest" description="Disordered" evidence="1">
    <location>
        <begin position="560"/>
        <end position="619"/>
    </location>
</feature>
<accession>A0A2X0M624</accession>
<name>A0A2X0M624_9BASI</name>
<reference evidence="3 4" key="1">
    <citation type="submission" date="2016-11" db="EMBL/GenBank/DDBJ databases">
        <authorList>
            <person name="Jaros S."/>
            <person name="Januszkiewicz K."/>
            <person name="Wedrychowicz H."/>
        </authorList>
    </citation>
    <scope>NUCLEOTIDE SEQUENCE [LARGE SCALE GENOMIC DNA]</scope>
</reference>
<feature type="compositionally biased region" description="Low complexity" evidence="1">
    <location>
        <begin position="809"/>
        <end position="819"/>
    </location>
</feature>
<feature type="compositionally biased region" description="Low complexity" evidence="1">
    <location>
        <begin position="849"/>
        <end position="858"/>
    </location>
</feature>
<feature type="region of interest" description="Disordered" evidence="1">
    <location>
        <begin position="242"/>
        <end position="261"/>
    </location>
</feature>
<proteinExistence type="predicted"/>
<dbReference type="PANTHER" id="PTHR15180">
    <property type="entry name" value="GENERAL TRANSCRIPTION FACTOR 3C POLYPEPTIDE 1"/>
    <property type="match status" value="1"/>
</dbReference>
<evidence type="ECO:0000313" key="4">
    <source>
        <dbReference type="Proteomes" id="UP000249464"/>
    </source>
</evidence>
<feature type="compositionally biased region" description="Low complexity" evidence="1">
    <location>
        <begin position="1007"/>
        <end position="1016"/>
    </location>
</feature>
<feature type="region of interest" description="Disordered" evidence="1">
    <location>
        <begin position="809"/>
        <end position="1019"/>
    </location>
</feature>
<dbReference type="GO" id="GO:0000127">
    <property type="term" value="C:transcription factor TFIIIC complex"/>
    <property type="evidence" value="ECO:0007669"/>
    <property type="project" value="InterPro"/>
</dbReference>
<evidence type="ECO:0000313" key="3">
    <source>
        <dbReference type="EMBL" id="SGY56354.1"/>
    </source>
</evidence>
<feature type="compositionally biased region" description="Polar residues" evidence="1">
    <location>
        <begin position="959"/>
        <end position="968"/>
    </location>
</feature>
<feature type="compositionally biased region" description="Low complexity" evidence="1">
    <location>
        <begin position="867"/>
        <end position="883"/>
    </location>
</feature>
<dbReference type="Pfam" id="PF20222">
    <property type="entry name" value="DUF6581"/>
    <property type="match status" value="1"/>
</dbReference>
<dbReference type="InterPro" id="IPR046488">
    <property type="entry name" value="Sfc3/Tfc3_C"/>
</dbReference>
<feature type="domain" description="Transcription factor tau subunit sfc3/Tfc3 C-terminal" evidence="2">
    <location>
        <begin position="1711"/>
        <end position="2069"/>
    </location>
</feature>
<dbReference type="EMBL" id="FQNC01000044">
    <property type="protein sequence ID" value="SGY56354.1"/>
    <property type="molecule type" value="Genomic_DNA"/>
</dbReference>
<feature type="region of interest" description="Disordered" evidence="1">
    <location>
        <begin position="661"/>
        <end position="791"/>
    </location>
</feature>
<sequence length="2307" mass="255129">MIDKLVQYVLEEIAMDGDEGTDMTRLTSFIREASATTISFDPSSQASTSQVRQVIDDAFVSYIWSILAAQEDVHVGVLERMNEVAEELAQAASTSSSSKKKGKAKIEGGMPTHTMRYLDDTTSSRDEFMERHGSELRIVVGADTAWLAITGSSTRPTALTPPVYALLQYVSRGRGDGATVVTIGKHIGYDQKSTFHFVRVAVQLGVVKKFRTTDHGSWTNRVVHVRYLDRSKEWKIHNLNESAEDEEEIKAGKGADAEHDDDDENALLEAAGAARRMSAISHRHINTNSEMVLKRVVRALKKREGHFMPHSQIAPTIGLYHYTCKDLRRLNSLITMMAKDGVIEKLVVTDFSGRSNAQTSCVRLVDVDAYTDGEKPGRMFEFDEEQRPEDDDSLHAYTFVPLDRQMLDLLAEAGAEGATCAELSVALGGINMRTIDQTLTRLMRESLVPAQTKDYCVKMMTETFGREKRSRFFTAAGYVARCRQDGAEVREGGNALDSDVVGTWQPIEQCYDILESKRKWTGELDLRSGATVKRAKGGFHAMEARETLWTRTGIAKRVQAPRRAPIKLPKPVKASKMVKVSRSEDDNAEGGTQSASENVSSPALKGPRGRPRKRPLEEGVLTYYDRRKLEDAERQRLGMLPRQKGWKRDQIKADRAEFVARQEADRIQRGLPTPSPDPVVEKRSKGTGKNAASKTSAKDMANEAMPVSGEPPAEDDQSPDHSSSDGAEEAAIMLGLRSPAKKPRSTVETLACTHQTSAEHDPTLETVAAVDTVRRRGRPRSRPVDEPVTSPVSVERCIDTVVSSVVSSLVEEPVVSPVVKRGRGRPRKANKAGEVQATAPRDEPDDPQRPQQSQSASATDAPLLEQPTSAPRRPTRASAASSSLAEPITPSRLVVHKRTRSGRDDLDLESTYAATPVPSNAPVGRSDAPAEDNGAQPAKAHGSPAKKRRVDFAIKERSPPSSACQESSQRIERRGSQVVARSSIDAARPSGTPTVSPGHSTPTATARSSQQQGRSSLLVTSKRRSEILSYIEHVGGITAPFFRLNQAIKDFVESRSGDDRTGMMDRKHLARLLGSLVDQGSLRRLVAQSGGVASRVEVYYLSSVDVDGPQMREFLANLSTRTGSTRGKLVMRSATEIALINSQLPHDDASGQVDKRDVPAAGSERELIRDFFRQTPSVLGARFGVYYGRYARARHLHSWLWRYLSELSEVEQTLSGLVLAIEPDPIVAHELFETEMPLGDYLRVVQLPVESEELDDFVRDALSLTTRLKDLPPSILAVLAPRSAKRRTSLWATLQELMDLELIAPLAPAEEISDEVSLLASLRTPARIKFATHWTILRLVPLYKFATSTKPLVDTCTFTTGDDARSYWSRLRRLAFPSSKPSPAAIVDATLAKGFALTNPASKRMAQYISSTTKWYDQYMLLPDQRRFLTRLHRHDHDLINDSVRIAQVADDLLAPVPVVEAFWRKLDHRGRVAGEPPMGKRHRWQSSARGRGRGRGRGVQRTQRSIKRRRVRAEGGSQSSRSDNKDLDEAAEAYGARQALWNKANDAAAQRARDFDALLQRFKSTHSNVELDPEVVAYVRNRFCAAGRHAIDLRQVELELRALLPPIDIDHLDPSRYKSIVPHAVFSASRSSQDPYAIPRSFKSMRRKPKASAQAMDTVGNVNTENAGALAPSPNPSTSAAHNPQNEFLNAPAREVPSIASGHRLPRNFMREDQIDLLFDCVAILKARAAHLRRKVIFTPLAKVFPAPAYGKLRQVYGRRIETSPADAAYFDRLQASWSQTWMEHGGNLPDPNPTDPADFDLVAFVRFLRKHVDKRALRLGAPVAKPIAVVELPETLEELDASFEIDRSNISTSVAMRWVEFWSRSQAANLIRERAAANVSFATSCKSIDPPGAAGPDFHRFNLAQGVLKMVLATSRSVYSEETAKDLLAPFEPFIDQAVADLLHGQVITRRNKDSSRRGPGRNFIFSERFLAALDDSPAPHRLRDAQNMEHELVQEEASILPLDVSDGAMLALVRIVALDLATLEIDTSPTQELRDPDDYQTRTKDDEAIECQVNVTVRPGMTFARPTAANDLTPLSRPHSGYTDDATKLAKARGLLNGALHADEQAALELHSELVNAGRDGLSATAAMNLLSIFPNLASFERAASVLVSTVPPLAFWAGLRVPTLIASQELSRWCIRLPNQVTNEPSDPENTETLAPFVFPALWIDIRGETVLGMWVRIASWVRRLISRHAGATISYLAADCESIKLLTFVELMTAIETLELEGYVQRKPFENAFDAASEMGPVGAALQPGWTEARWFLADKWF</sequence>
<feature type="compositionally biased region" description="Basic residues" evidence="1">
    <location>
        <begin position="820"/>
        <end position="830"/>
    </location>
</feature>